<feature type="compositionally biased region" description="Basic and acidic residues" evidence="2">
    <location>
        <begin position="391"/>
        <end position="410"/>
    </location>
</feature>
<keyword evidence="5" id="KW-1185">Reference proteome</keyword>
<sequence>MEKTSNGADTQQHQPPCDQPSGLFQVIPLSPDIMEYVPLRKPRAALNGVQHNLFAPMTQCTLSPASTSTPPTPASNTMTPEEQWESAMKKLRNYTKEEILLDRQWDEKTKERSQQQEAAGGRDEETVQQLMTGGEPLPIHVAPAAALPAAPAAALPAAPAAALPAAPAAALPAAPAAALPADEPVTVPPARRVNLERALARQQEIVRREHQDLICFRCQERGHVQRYCTSDSSGRYCYKCSAPGYDTMSCPYCARYQKRAVENMPEDTVPSLLELDFSHLTIVEDEEDNSLKCLNIEIIVKDFFVWFVTIHITFILAQTTTEITLVIRKQHSGIHDDQLQKQLQIHRNRRHWIDMNMEDIQDALPNADNVELQQRDELQVNNPQVEEIEEHEPPEIEKSTNYRSKTSCEM</sequence>
<evidence type="ECO:0000313" key="5">
    <source>
        <dbReference type="Proteomes" id="UP000479190"/>
    </source>
</evidence>
<feature type="compositionally biased region" description="Polar residues" evidence="2">
    <location>
        <begin position="1"/>
        <end position="14"/>
    </location>
</feature>
<dbReference type="EMBL" id="CADCXV010000335">
    <property type="protein sequence ID" value="CAB0029588.1"/>
    <property type="molecule type" value="Genomic_DNA"/>
</dbReference>
<feature type="domain" description="CCHC-type" evidence="3">
    <location>
        <begin position="215"/>
        <end position="230"/>
    </location>
</feature>
<proteinExistence type="predicted"/>
<dbReference type="GO" id="GO:0008270">
    <property type="term" value="F:zinc ion binding"/>
    <property type="evidence" value="ECO:0007669"/>
    <property type="project" value="UniProtKB-KW"/>
</dbReference>
<reference evidence="4 5" key="1">
    <citation type="submission" date="2020-02" db="EMBL/GenBank/DDBJ databases">
        <authorList>
            <person name="Ferguson B K."/>
        </authorList>
    </citation>
    <scope>NUCLEOTIDE SEQUENCE [LARGE SCALE GENOMIC DNA]</scope>
</reference>
<accession>A0A6H5I0U5</accession>
<dbReference type="SUPFAM" id="SSF57756">
    <property type="entry name" value="Retrovirus zinc finger-like domains"/>
    <property type="match status" value="1"/>
</dbReference>
<dbReference type="InterPro" id="IPR001878">
    <property type="entry name" value="Znf_CCHC"/>
</dbReference>
<name>A0A6H5I0U5_9HYME</name>
<keyword evidence="1" id="KW-0863">Zinc-finger</keyword>
<evidence type="ECO:0000256" key="2">
    <source>
        <dbReference type="SAM" id="MobiDB-lite"/>
    </source>
</evidence>
<evidence type="ECO:0000259" key="3">
    <source>
        <dbReference type="PROSITE" id="PS50158"/>
    </source>
</evidence>
<feature type="region of interest" description="Disordered" evidence="2">
    <location>
        <begin position="1"/>
        <end position="22"/>
    </location>
</feature>
<dbReference type="InterPro" id="IPR036875">
    <property type="entry name" value="Znf_CCHC_sf"/>
</dbReference>
<organism evidence="4 5">
    <name type="scientific">Trichogramma brassicae</name>
    <dbReference type="NCBI Taxonomy" id="86971"/>
    <lineage>
        <taxon>Eukaryota</taxon>
        <taxon>Metazoa</taxon>
        <taxon>Ecdysozoa</taxon>
        <taxon>Arthropoda</taxon>
        <taxon>Hexapoda</taxon>
        <taxon>Insecta</taxon>
        <taxon>Pterygota</taxon>
        <taxon>Neoptera</taxon>
        <taxon>Endopterygota</taxon>
        <taxon>Hymenoptera</taxon>
        <taxon>Apocrita</taxon>
        <taxon>Proctotrupomorpha</taxon>
        <taxon>Chalcidoidea</taxon>
        <taxon>Trichogrammatidae</taxon>
        <taxon>Trichogramma</taxon>
    </lineage>
</organism>
<feature type="region of interest" description="Disordered" evidence="2">
    <location>
        <begin position="105"/>
        <end position="127"/>
    </location>
</feature>
<dbReference type="PROSITE" id="PS50158">
    <property type="entry name" value="ZF_CCHC"/>
    <property type="match status" value="1"/>
</dbReference>
<feature type="compositionally biased region" description="Basic and acidic residues" evidence="2">
    <location>
        <begin position="105"/>
        <end position="125"/>
    </location>
</feature>
<feature type="region of interest" description="Disordered" evidence="2">
    <location>
        <begin position="386"/>
        <end position="410"/>
    </location>
</feature>
<evidence type="ECO:0000313" key="4">
    <source>
        <dbReference type="EMBL" id="CAB0029588.1"/>
    </source>
</evidence>
<dbReference type="Gene3D" id="4.10.60.10">
    <property type="entry name" value="Zinc finger, CCHC-type"/>
    <property type="match status" value="1"/>
</dbReference>
<keyword evidence="1" id="KW-0862">Zinc</keyword>
<evidence type="ECO:0000256" key="1">
    <source>
        <dbReference type="PROSITE-ProRule" id="PRU00047"/>
    </source>
</evidence>
<dbReference type="Proteomes" id="UP000479190">
    <property type="component" value="Unassembled WGS sequence"/>
</dbReference>
<dbReference type="OrthoDB" id="8026949at2759"/>
<protein>
    <recommendedName>
        <fullName evidence="3">CCHC-type domain-containing protein</fullName>
    </recommendedName>
</protein>
<gene>
    <name evidence="4" type="ORF">TBRA_LOCUS1617</name>
</gene>
<keyword evidence="1" id="KW-0479">Metal-binding</keyword>
<dbReference type="AlphaFoldDB" id="A0A6H5I0U5"/>
<dbReference type="GO" id="GO:0003676">
    <property type="term" value="F:nucleic acid binding"/>
    <property type="evidence" value="ECO:0007669"/>
    <property type="project" value="InterPro"/>
</dbReference>